<dbReference type="RefSeq" id="XP_009540511.1">
    <property type="nucleotide sequence ID" value="XM_009542216.1"/>
</dbReference>
<dbReference type="HOGENOM" id="CLU_2590048_0_0_1"/>
<evidence type="ECO:0000313" key="2">
    <source>
        <dbReference type="Proteomes" id="UP000030671"/>
    </source>
</evidence>
<evidence type="ECO:0000313" key="1">
    <source>
        <dbReference type="EMBL" id="ETW86494.1"/>
    </source>
</evidence>
<dbReference type="InParanoid" id="W4KLB4"/>
<accession>W4KLB4</accession>
<keyword evidence="2" id="KW-1185">Reference proteome</keyword>
<dbReference type="AlphaFoldDB" id="W4KLB4"/>
<dbReference type="Proteomes" id="UP000030671">
    <property type="component" value="Unassembled WGS sequence"/>
</dbReference>
<dbReference type="GeneID" id="20669337"/>
<dbReference type="KEGG" id="hir:HETIRDRAFT_305563"/>
<name>W4KLB4_HETIT</name>
<proteinExistence type="predicted"/>
<organism evidence="1 2">
    <name type="scientific">Heterobasidion irregulare (strain TC 32-1)</name>
    <dbReference type="NCBI Taxonomy" id="747525"/>
    <lineage>
        <taxon>Eukaryota</taxon>
        <taxon>Fungi</taxon>
        <taxon>Dikarya</taxon>
        <taxon>Basidiomycota</taxon>
        <taxon>Agaricomycotina</taxon>
        <taxon>Agaricomycetes</taxon>
        <taxon>Russulales</taxon>
        <taxon>Bondarzewiaceae</taxon>
        <taxon>Heterobasidion</taxon>
        <taxon>Heterobasidion annosum species complex</taxon>
    </lineage>
</organism>
<dbReference type="OrthoDB" id="3248986at2759"/>
<protein>
    <submittedName>
        <fullName evidence="1">Uncharacterized protein</fullName>
    </submittedName>
</protein>
<gene>
    <name evidence="1" type="ORF">HETIRDRAFT_305563</name>
</gene>
<reference evidence="1 2" key="1">
    <citation type="journal article" date="2012" name="New Phytol.">
        <title>Insight into trade-off between wood decay and parasitism from the genome of a fungal forest pathogen.</title>
        <authorList>
            <person name="Olson A."/>
            <person name="Aerts A."/>
            <person name="Asiegbu F."/>
            <person name="Belbahri L."/>
            <person name="Bouzid O."/>
            <person name="Broberg A."/>
            <person name="Canback B."/>
            <person name="Coutinho P.M."/>
            <person name="Cullen D."/>
            <person name="Dalman K."/>
            <person name="Deflorio G."/>
            <person name="van Diepen L.T."/>
            <person name="Dunand C."/>
            <person name="Duplessis S."/>
            <person name="Durling M."/>
            <person name="Gonthier P."/>
            <person name="Grimwood J."/>
            <person name="Fossdal C.G."/>
            <person name="Hansson D."/>
            <person name="Henrissat B."/>
            <person name="Hietala A."/>
            <person name="Himmelstrand K."/>
            <person name="Hoffmeister D."/>
            <person name="Hogberg N."/>
            <person name="James T.Y."/>
            <person name="Karlsson M."/>
            <person name="Kohler A."/>
            <person name="Kues U."/>
            <person name="Lee Y.H."/>
            <person name="Lin Y.C."/>
            <person name="Lind M."/>
            <person name="Lindquist E."/>
            <person name="Lombard V."/>
            <person name="Lucas S."/>
            <person name="Lunden K."/>
            <person name="Morin E."/>
            <person name="Murat C."/>
            <person name="Park J."/>
            <person name="Raffaello T."/>
            <person name="Rouze P."/>
            <person name="Salamov A."/>
            <person name="Schmutz J."/>
            <person name="Solheim H."/>
            <person name="Stahlberg J."/>
            <person name="Velez H."/>
            <person name="de Vries R.P."/>
            <person name="Wiebenga A."/>
            <person name="Woodward S."/>
            <person name="Yakovlev I."/>
            <person name="Garbelotto M."/>
            <person name="Martin F."/>
            <person name="Grigoriev I.V."/>
            <person name="Stenlid J."/>
        </authorList>
    </citation>
    <scope>NUCLEOTIDE SEQUENCE [LARGE SCALE GENOMIC DNA]</scope>
    <source>
        <strain evidence="1 2">TC 32-1</strain>
    </source>
</reference>
<dbReference type="EMBL" id="KI925454">
    <property type="protein sequence ID" value="ETW86494.1"/>
    <property type="molecule type" value="Genomic_DNA"/>
</dbReference>
<sequence>MHCHLTPYSHLLTHGDYFIYCLGLVYRFWLFGPEANNGHLVKVNTNGHTGGELEGTIMRSWIKNILIHDLVSNFHIERSH</sequence>